<dbReference type="AlphaFoldDB" id="A0AAE2VAC2"/>
<evidence type="ECO:0000313" key="4">
    <source>
        <dbReference type="Proteomes" id="UP000634206"/>
    </source>
</evidence>
<keyword evidence="4" id="KW-1185">Reference proteome</keyword>
<dbReference type="CDD" id="cd05825">
    <property type="entry name" value="LbH_wcaF_like"/>
    <property type="match status" value="1"/>
</dbReference>
<dbReference type="PANTHER" id="PTHR23416:SF23">
    <property type="entry name" value="ACETYLTRANSFERASE C18B11.09C-RELATED"/>
    <property type="match status" value="1"/>
</dbReference>
<dbReference type="RefSeq" id="WP_309491163.1">
    <property type="nucleotide sequence ID" value="NZ_JAENIG010000016.1"/>
</dbReference>
<keyword evidence="2" id="KW-0808">Transferase</keyword>
<sequence>MDINQNRTARKWSRKELAGRVLWAAFGPLFRCSPRLCWEWRNFLLRLFGAKIGKNVQINPSAKVFIPWNLEIGDWSAIGFDVLIYNLGVLKIGEKVTLSHKSHICGGTHDYCDVSLPLIKSDITIEGGAWICAEAFVGPGVTVGEGSVLAARGVAVKDLESWSVYGGNPAKLIKERVLNESNSIV</sequence>
<reference evidence="3" key="1">
    <citation type="submission" date="2021-01" db="EMBL/GenBank/DDBJ databases">
        <title>Modified the classification status of verrucomicrobia.</title>
        <authorList>
            <person name="Feng X."/>
        </authorList>
    </citation>
    <scope>NUCLEOTIDE SEQUENCE</scope>
    <source>
        <strain evidence="3">5K15</strain>
    </source>
</reference>
<dbReference type="EMBL" id="JAENIG010000016">
    <property type="protein sequence ID" value="MBK1856543.1"/>
    <property type="molecule type" value="Genomic_DNA"/>
</dbReference>
<proteinExistence type="inferred from homology"/>
<evidence type="ECO:0000256" key="2">
    <source>
        <dbReference type="ARBA" id="ARBA00022679"/>
    </source>
</evidence>
<gene>
    <name evidence="3" type="ORF">JIN83_16345</name>
</gene>
<dbReference type="Proteomes" id="UP000634206">
    <property type="component" value="Unassembled WGS sequence"/>
</dbReference>
<protein>
    <submittedName>
        <fullName evidence="3">Colanic acid biosynthesis acetyltransferase</fullName>
    </submittedName>
</protein>
<dbReference type="PANTHER" id="PTHR23416">
    <property type="entry name" value="SIALIC ACID SYNTHASE-RELATED"/>
    <property type="match status" value="1"/>
</dbReference>
<evidence type="ECO:0000256" key="1">
    <source>
        <dbReference type="ARBA" id="ARBA00007274"/>
    </source>
</evidence>
<dbReference type="InterPro" id="IPR051159">
    <property type="entry name" value="Hexapeptide_acetyltransf"/>
</dbReference>
<dbReference type="SUPFAM" id="SSF51161">
    <property type="entry name" value="Trimeric LpxA-like enzymes"/>
    <property type="match status" value="1"/>
</dbReference>
<dbReference type="GO" id="GO:0005829">
    <property type="term" value="C:cytosol"/>
    <property type="evidence" value="ECO:0007669"/>
    <property type="project" value="TreeGrafter"/>
</dbReference>
<organism evidence="3 4">
    <name type="scientific">Oceaniferula flava</name>
    <dbReference type="NCBI Taxonomy" id="2800421"/>
    <lineage>
        <taxon>Bacteria</taxon>
        <taxon>Pseudomonadati</taxon>
        <taxon>Verrucomicrobiota</taxon>
        <taxon>Verrucomicrobiia</taxon>
        <taxon>Verrucomicrobiales</taxon>
        <taxon>Verrucomicrobiaceae</taxon>
        <taxon>Oceaniferula</taxon>
    </lineage>
</organism>
<comment type="similarity">
    <text evidence="1">Belongs to the transferase hexapeptide repeat family.</text>
</comment>
<dbReference type="Gene3D" id="2.160.10.10">
    <property type="entry name" value="Hexapeptide repeat proteins"/>
    <property type="match status" value="1"/>
</dbReference>
<comment type="caution">
    <text evidence="3">The sequence shown here is derived from an EMBL/GenBank/DDBJ whole genome shotgun (WGS) entry which is preliminary data.</text>
</comment>
<name>A0AAE2VAC2_9BACT</name>
<evidence type="ECO:0000313" key="3">
    <source>
        <dbReference type="EMBL" id="MBK1856543.1"/>
    </source>
</evidence>
<dbReference type="InterPro" id="IPR011004">
    <property type="entry name" value="Trimer_LpxA-like_sf"/>
</dbReference>
<dbReference type="GO" id="GO:0008374">
    <property type="term" value="F:O-acyltransferase activity"/>
    <property type="evidence" value="ECO:0007669"/>
    <property type="project" value="TreeGrafter"/>
</dbReference>
<accession>A0AAE2VAC2</accession>